<comment type="caution">
    <text evidence="1">The sequence shown here is derived from an EMBL/GenBank/DDBJ whole genome shotgun (WGS) entry which is preliminary data.</text>
</comment>
<gene>
    <name evidence="1" type="ORF">F5144DRAFT_605232</name>
</gene>
<accession>A0ACB7NWF7</accession>
<evidence type="ECO:0000313" key="2">
    <source>
        <dbReference type="Proteomes" id="UP000724584"/>
    </source>
</evidence>
<organism evidence="1 2">
    <name type="scientific">Chaetomium tenue</name>
    <dbReference type="NCBI Taxonomy" id="1854479"/>
    <lineage>
        <taxon>Eukaryota</taxon>
        <taxon>Fungi</taxon>
        <taxon>Dikarya</taxon>
        <taxon>Ascomycota</taxon>
        <taxon>Pezizomycotina</taxon>
        <taxon>Sordariomycetes</taxon>
        <taxon>Sordariomycetidae</taxon>
        <taxon>Sordariales</taxon>
        <taxon>Chaetomiaceae</taxon>
        <taxon>Chaetomium</taxon>
    </lineage>
</organism>
<reference evidence="1 2" key="1">
    <citation type="journal article" date="2021" name="Nat. Commun.">
        <title>Genetic determinants of endophytism in the Arabidopsis root mycobiome.</title>
        <authorList>
            <person name="Mesny F."/>
            <person name="Miyauchi S."/>
            <person name="Thiergart T."/>
            <person name="Pickel B."/>
            <person name="Atanasova L."/>
            <person name="Karlsson M."/>
            <person name="Huettel B."/>
            <person name="Barry K.W."/>
            <person name="Haridas S."/>
            <person name="Chen C."/>
            <person name="Bauer D."/>
            <person name="Andreopoulos W."/>
            <person name="Pangilinan J."/>
            <person name="LaButti K."/>
            <person name="Riley R."/>
            <person name="Lipzen A."/>
            <person name="Clum A."/>
            <person name="Drula E."/>
            <person name="Henrissat B."/>
            <person name="Kohler A."/>
            <person name="Grigoriev I.V."/>
            <person name="Martin F.M."/>
            <person name="Hacquard S."/>
        </authorList>
    </citation>
    <scope>NUCLEOTIDE SEQUENCE [LARGE SCALE GENOMIC DNA]</scope>
    <source>
        <strain evidence="1 2">MPI-SDFR-AT-0079</strain>
    </source>
</reference>
<proteinExistence type="predicted"/>
<protein>
    <submittedName>
        <fullName evidence="1">Uncharacterized protein</fullName>
    </submittedName>
</protein>
<keyword evidence="2" id="KW-1185">Reference proteome</keyword>
<name>A0ACB7NWF7_9PEZI</name>
<dbReference type="Proteomes" id="UP000724584">
    <property type="component" value="Unassembled WGS sequence"/>
</dbReference>
<sequence>MGTRARNRRRPFRWLAVFVVALLSTSTLALCQQHAAEIAVGFDLGQSYGPEYTARMARLVREPATPYWPGRFGRVGSSLRLWRFVKRSLGFPATDAVAVLIQLVVALKAEAEATL</sequence>
<dbReference type="EMBL" id="JAGIZQ010000006">
    <property type="protein sequence ID" value="KAH6622683.1"/>
    <property type="molecule type" value="Genomic_DNA"/>
</dbReference>
<evidence type="ECO:0000313" key="1">
    <source>
        <dbReference type="EMBL" id="KAH6622683.1"/>
    </source>
</evidence>